<dbReference type="AlphaFoldDB" id="A0A8H5Z170"/>
<gene>
    <name evidence="1" type="ORF">FMUND_3940</name>
</gene>
<evidence type="ECO:0000313" key="2">
    <source>
        <dbReference type="Proteomes" id="UP000544331"/>
    </source>
</evidence>
<reference evidence="1 2" key="1">
    <citation type="submission" date="2020-05" db="EMBL/GenBank/DDBJ databases">
        <title>Identification and distribution of gene clusters putatively required for synthesis of sphingolipid metabolism inhibitors in phylogenetically diverse species of the filamentous fungus Fusarium.</title>
        <authorList>
            <person name="Kim H.-S."/>
            <person name="Busman M."/>
            <person name="Brown D.W."/>
            <person name="Divon H."/>
            <person name="Uhlig S."/>
            <person name="Proctor R.H."/>
        </authorList>
    </citation>
    <scope>NUCLEOTIDE SEQUENCE [LARGE SCALE GENOMIC DNA]</scope>
    <source>
        <strain evidence="1 2">NRRL 66235</strain>
    </source>
</reference>
<organism evidence="1 2">
    <name type="scientific">Fusarium mundagurra</name>
    <dbReference type="NCBI Taxonomy" id="1567541"/>
    <lineage>
        <taxon>Eukaryota</taxon>
        <taxon>Fungi</taxon>
        <taxon>Dikarya</taxon>
        <taxon>Ascomycota</taxon>
        <taxon>Pezizomycotina</taxon>
        <taxon>Sordariomycetes</taxon>
        <taxon>Hypocreomycetidae</taxon>
        <taxon>Hypocreales</taxon>
        <taxon>Nectriaceae</taxon>
        <taxon>Fusarium</taxon>
        <taxon>Fusarium fujikuroi species complex</taxon>
    </lineage>
</organism>
<proteinExistence type="predicted"/>
<dbReference type="OrthoDB" id="2520703at2759"/>
<comment type="caution">
    <text evidence="1">The sequence shown here is derived from an EMBL/GenBank/DDBJ whole genome shotgun (WGS) entry which is preliminary data.</text>
</comment>
<dbReference type="EMBL" id="JAAOAN010000123">
    <property type="protein sequence ID" value="KAF5720895.1"/>
    <property type="molecule type" value="Genomic_DNA"/>
</dbReference>
<sequence length="465" mass="52798">MLIQNLHREIIFLICESICPHCQKLHKDWPDAGSTGEIPPPPPAKERRQAIFNLSLVCKRWGYIAQKVLHHHFGYFETRPKAEFLFCRTLSENPELGKHVKEARIRHLSVCDWSLDEEWLAKALIKFSGVLDFPETSTVPDTSKWGDFIAPLILLQVPTLDQLSVQNGHLNEIMRKFRVLFVGKQYVLPQCIKSLLVTSSPIVNGTSTGVFLDLSDSAMGGLLSANRSIQALKLCNPSPQSIPDRLDLLCVRELNLSDSAFSRRELQLLISATGPLEQFEYYGLYRSELNGVTLQDICELLASKKRSLVSLQLETPCKAQHFTSAKRLINVSCMGFLVDGFWSPTDSDPVLEEHALLHMFPPNLTELWLDIPETTILGILDALVNYIISTCRDKKEDQALGHVVIRVLTSIHRESSEFPMAVNRSAWEEIKKRCQTFLKHGRLSMLLTCWKTGRGRLVSHEFDYH</sequence>
<evidence type="ECO:0000313" key="1">
    <source>
        <dbReference type="EMBL" id="KAF5720895.1"/>
    </source>
</evidence>
<keyword evidence="2" id="KW-1185">Reference proteome</keyword>
<protein>
    <submittedName>
        <fullName evidence="1">Uncharacterized protein</fullName>
    </submittedName>
</protein>
<name>A0A8H5Z170_9HYPO</name>
<accession>A0A8H5Z170</accession>
<dbReference type="Proteomes" id="UP000544331">
    <property type="component" value="Unassembled WGS sequence"/>
</dbReference>